<reference evidence="8" key="1">
    <citation type="submission" date="2023-03" db="EMBL/GenBank/DDBJ databases">
        <authorList>
            <person name="Julca I."/>
        </authorList>
    </citation>
    <scope>NUCLEOTIDE SEQUENCE</scope>
</reference>
<dbReference type="InterPro" id="IPR033712">
    <property type="entry name" value="Pumilio_RNA-bd"/>
</dbReference>
<evidence type="ECO:0000256" key="6">
    <source>
        <dbReference type="SAM" id="MobiDB-lite"/>
    </source>
</evidence>
<organism evidence="8 9">
    <name type="scientific">Oldenlandia corymbosa var. corymbosa</name>
    <dbReference type="NCBI Taxonomy" id="529605"/>
    <lineage>
        <taxon>Eukaryota</taxon>
        <taxon>Viridiplantae</taxon>
        <taxon>Streptophyta</taxon>
        <taxon>Embryophyta</taxon>
        <taxon>Tracheophyta</taxon>
        <taxon>Spermatophyta</taxon>
        <taxon>Magnoliopsida</taxon>
        <taxon>eudicotyledons</taxon>
        <taxon>Gunneridae</taxon>
        <taxon>Pentapetalae</taxon>
        <taxon>asterids</taxon>
        <taxon>lamiids</taxon>
        <taxon>Gentianales</taxon>
        <taxon>Rubiaceae</taxon>
        <taxon>Rubioideae</taxon>
        <taxon>Spermacoceae</taxon>
        <taxon>Hedyotis-Oldenlandia complex</taxon>
        <taxon>Oldenlandia</taxon>
    </lineage>
</organism>
<gene>
    <name evidence="8" type="ORF">OLC1_LOCUS22648</name>
</gene>
<keyword evidence="3" id="KW-0694">RNA-binding</keyword>
<dbReference type="EMBL" id="OX459125">
    <property type="protein sequence ID" value="CAI9116316.1"/>
    <property type="molecule type" value="Genomic_DNA"/>
</dbReference>
<dbReference type="PANTHER" id="PTHR12537:SF13">
    <property type="entry name" value="PUMILIO HOMOLOGY DOMAIN FAMILY MEMBER 4"/>
    <property type="match status" value="1"/>
</dbReference>
<dbReference type="Gene3D" id="1.25.10.10">
    <property type="entry name" value="Leucine-rich Repeat Variant"/>
    <property type="match status" value="1"/>
</dbReference>
<dbReference type="FunFam" id="1.25.10.10:FF:000237">
    <property type="entry name" value="Pumilio homolog 9"/>
    <property type="match status" value="1"/>
</dbReference>
<evidence type="ECO:0000256" key="4">
    <source>
        <dbReference type="ARBA" id="ARBA00058490"/>
    </source>
</evidence>
<keyword evidence="9" id="KW-1185">Reference proteome</keyword>
<comment type="function">
    <text evidence="4">Sequence-specific RNA-binding protein that regulates translation and mRNA stability by binding the 3'-UTR of target mRNAs.</text>
</comment>
<sequence>MEAGVNHHGFYENHHHHQSNPNVFTTGTFPFSPLTPYSGSFPGQFDPVMGDCSASSSSSLQSFMTTAPLEGGTNQNMVNSAGRNMGFGLFNQPSEERMLNNVPYDVGLCENFLKMHVGDEHRDYCNTSKIRVDPHGFLAGFIDPLSNGVGPVAGLGFNNHHPVHDPSSMGYNNRWGQGWGVGDLMGPSSSPFLPRRQPTALFSENQRDCFIRPVKELERGCWTQGFQQQKPLMVNNSPFVGSEFLNYMNNQQCRILENAAVSSPQLTNPLLELDLAYRLQMQNQNGRATPNPAVNVGGQALPMMANTGLVEGLNGEGSFILDSSGHCSKCLAKMKSKGSKVQKKGSRIRNVMTRSSGDDLVFDDEDIRSQAACESGSRFGQSKLREMSTGCSSLGIPIPIPMQLGCESMLDLKGYIYSLCKHQVGCRFLQLIFDEGSHQDIELVFNEVIEHVVELMVDPFGNYLIQKLLEVCSEEQRILVALMVTKQQGDLIKICLDSHGTRVVQKLIETIKSKQHISMIILALKPGLLELMNDLNGNHVVQRCLQCLGNDHNKHIYDTAAKFSVDIATHQHGCCVLNRCIAYSSGKYREKLVSSVCANGLLLAQDAFGNYVIQYIIELKIPAAAATLLSQFQGHFAYLSMQKFSSHVVEKCLRFIEDSHPKIIQDLISVPQFDQLLQDRFANYVIQSALEITKGSLRALLVEAIRPHEGLRTSPYCKKIFSRNLLKK</sequence>
<evidence type="ECO:0000256" key="2">
    <source>
        <dbReference type="ARBA" id="ARBA00022845"/>
    </source>
</evidence>
<name>A0AAV1E9E8_OLDCO</name>
<dbReference type="PROSITE" id="PS50302">
    <property type="entry name" value="PUM"/>
    <property type="match status" value="6"/>
</dbReference>
<accession>A0AAV1E9E8</accession>
<dbReference type="SUPFAM" id="SSF48371">
    <property type="entry name" value="ARM repeat"/>
    <property type="match status" value="1"/>
</dbReference>
<keyword evidence="2" id="KW-0810">Translation regulation</keyword>
<dbReference type="GO" id="GO:0003729">
    <property type="term" value="F:mRNA binding"/>
    <property type="evidence" value="ECO:0007669"/>
    <property type="project" value="TreeGrafter"/>
</dbReference>
<dbReference type="InterPro" id="IPR001313">
    <property type="entry name" value="Pumilio_RNA-bd_rpt"/>
</dbReference>
<dbReference type="PROSITE" id="PS50303">
    <property type="entry name" value="PUM_HD"/>
    <property type="match status" value="1"/>
</dbReference>
<dbReference type="Pfam" id="PF00806">
    <property type="entry name" value="PUF"/>
    <property type="match status" value="8"/>
</dbReference>
<proteinExistence type="predicted"/>
<feature type="repeat" description="Pumilio" evidence="5">
    <location>
        <begin position="666"/>
        <end position="703"/>
    </location>
</feature>
<evidence type="ECO:0000313" key="8">
    <source>
        <dbReference type="EMBL" id="CAI9116316.1"/>
    </source>
</evidence>
<feature type="repeat" description="Pumilio" evidence="5">
    <location>
        <begin position="523"/>
        <end position="558"/>
    </location>
</feature>
<dbReference type="GO" id="GO:0006417">
    <property type="term" value="P:regulation of translation"/>
    <property type="evidence" value="ECO:0007669"/>
    <property type="project" value="UniProtKB-KW"/>
</dbReference>
<keyword evidence="1" id="KW-0677">Repeat</keyword>
<dbReference type="InterPro" id="IPR011989">
    <property type="entry name" value="ARM-like"/>
</dbReference>
<feature type="repeat" description="Pumilio" evidence="5">
    <location>
        <begin position="447"/>
        <end position="485"/>
    </location>
</feature>
<dbReference type="Proteomes" id="UP001161247">
    <property type="component" value="Chromosome 8"/>
</dbReference>
<dbReference type="CDD" id="cd07920">
    <property type="entry name" value="Pumilio"/>
    <property type="match status" value="1"/>
</dbReference>
<protein>
    <submittedName>
        <fullName evidence="8">OLC1v1017428C1</fullName>
    </submittedName>
</protein>
<dbReference type="AlphaFoldDB" id="A0AAV1E9E8"/>
<dbReference type="GO" id="GO:0005737">
    <property type="term" value="C:cytoplasm"/>
    <property type="evidence" value="ECO:0007669"/>
    <property type="project" value="TreeGrafter"/>
</dbReference>
<feature type="domain" description="PUM-HD" evidence="7">
    <location>
        <begin position="386"/>
        <end position="728"/>
    </location>
</feature>
<evidence type="ECO:0000256" key="1">
    <source>
        <dbReference type="ARBA" id="ARBA00022737"/>
    </source>
</evidence>
<feature type="region of interest" description="Disordered" evidence="6">
    <location>
        <begin position="1"/>
        <end position="21"/>
    </location>
</feature>
<feature type="repeat" description="Pumilio" evidence="5">
    <location>
        <begin position="411"/>
        <end position="446"/>
    </location>
</feature>
<dbReference type="PANTHER" id="PTHR12537">
    <property type="entry name" value="RNA BINDING PROTEIN PUMILIO-RELATED"/>
    <property type="match status" value="1"/>
</dbReference>
<dbReference type="SMART" id="SM00025">
    <property type="entry name" value="Pumilio"/>
    <property type="match status" value="8"/>
</dbReference>
<feature type="repeat" description="Pumilio" evidence="5">
    <location>
        <begin position="486"/>
        <end position="522"/>
    </location>
</feature>
<evidence type="ECO:0000313" key="9">
    <source>
        <dbReference type="Proteomes" id="UP001161247"/>
    </source>
</evidence>
<dbReference type="InterPro" id="IPR033133">
    <property type="entry name" value="PUM-HD"/>
</dbReference>
<evidence type="ECO:0000256" key="3">
    <source>
        <dbReference type="ARBA" id="ARBA00022884"/>
    </source>
</evidence>
<dbReference type="InterPro" id="IPR016024">
    <property type="entry name" value="ARM-type_fold"/>
</dbReference>
<evidence type="ECO:0000259" key="7">
    <source>
        <dbReference type="PROSITE" id="PS50303"/>
    </source>
</evidence>
<evidence type="ECO:0000256" key="5">
    <source>
        <dbReference type="PROSITE-ProRule" id="PRU00317"/>
    </source>
</evidence>
<feature type="repeat" description="Pumilio" evidence="5">
    <location>
        <begin position="595"/>
        <end position="630"/>
    </location>
</feature>